<protein>
    <submittedName>
        <fullName evidence="1">Uncharacterized protein</fullName>
    </submittedName>
</protein>
<dbReference type="Proteomes" id="UP000245119">
    <property type="component" value="Linkage Group LG14"/>
</dbReference>
<dbReference type="Pfam" id="PF03747">
    <property type="entry name" value="ADP_ribosyl_GH"/>
    <property type="match status" value="1"/>
</dbReference>
<accession>A0A2T7NDC6</accession>
<dbReference type="OrthoDB" id="524326at2759"/>
<keyword evidence="2" id="KW-1185">Reference proteome</keyword>
<dbReference type="EMBL" id="PZQS01000014">
    <property type="protein sequence ID" value="PVD19142.1"/>
    <property type="molecule type" value="Genomic_DNA"/>
</dbReference>
<evidence type="ECO:0000313" key="1">
    <source>
        <dbReference type="EMBL" id="PVD19142.1"/>
    </source>
</evidence>
<proteinExistence type="predicted"/>
<dbReference type="STRING" id="400727.A0A2T7NDC6"/>
<comment type="caution">
    <text evidence="1">The sequence shown here is derived from an EMBL/GenBank/DDBJ whole genome shotgun (WGS) entry which is preliminary data.</text>
</comment>
<reference evidence="1 2" key="1">
    <citation type="submission" date="2018-04" db="EMBL/GenBank/DDBJ databases">
        <title>The genome of golden apple snail Pomacea canaliculata provides insight into stress tolerance and invasive adaptation.</title>
        <authorList>
            <person name="Liu C."/>
            <person name="Liu B."/>
            <person name="Ren Y."/>
            <person name="Zhang Y."/>
            <person name="Wang H."/>
            <person name="Li S."/>
            <person name="Jiang F."/>
            <person name="Yin L."/>
            <person name="Zhang G."/>
            <person name="Qian W."/>
            <person name="Fan W."/>
        </authorList>
    </citation>
    <scope>NUCLEOTIDE SEQUENCE [LARGE SCALE GENOMIC DNA]</scope>
    <source>
        <strain evidence="1">SZHN2017</strain>
        <tissue evidence="1">Muscle</tissue>
    </source>
</reference>
<dbReference type="SUPFAM" id="SSF101478">
    <property type="entry name" value="ADP-ribosylglycohydrolase"/>
    <property type="match status" value="1"/>
</dbReference>
<gene>
    <name evidence="1" type="ORF">C0Q70_21706</name>
</gene>
<dbReference type="Gene3D" id="1.10.4080.10">
    <property type="entry name" value="ADP-ribosylation/Crystallin J1"/>
    <property type="match status" value="1"/>
</dbReference>
<evidence type="ECO:0000313" key="2">
    <source>
        <dbReference type="Proteomes" id="UP000245119"/>
    </source>
</evidence>
<name>A0A2T7NDC6_POMCA</name>
<dbReference type="InterPro" id="IPR005502">
    <property type="entry name" value="Ribosyl_crysJ1"/>
</dbReference>
<dbReference type="InterPro" id="IPR036705">
    <property type="entry name" value="Ribosyl_crysJ1_sf"/>
</dbReference>
<sequence>MVLTGRLLLNICNITGVRNISSKARSFHVSASVVSLFLVTLPARVETLLRTSLRHHSDSESDSEVKDHGVKEVVMMQKPELSGALKQAKEEALYGLLVADALSMPVHWYYNPDDIKRDYGKWLRGFTAPNKKHPSSILSLSAVDGSGRGTEGSTLLIGNIILHDKLKYWTGGSSTHYHQGMNAGDNTLNAIMALEMIKSMNMRDPELTRPVKEVRGGVLEDYVQFMTTPGSHNDTYAESFHRSFFKDWVMMEPHPRTADELIKFAEERSKRKMTQKPDSQLGVIGSLVPAIPWILHSAHKSEKECAKETVDFVRLTHPVPALLPFVDMYARLLHAVLNGHDLKTEVLKVLSHSDLGGPSKRQMILSLLDKASRGELPQRCSTGSVARSCSVQKRKEDPAILRDNLNSMKVAANDAAWA</sequence>
<organism evidence="1 2">
    <name type="scientific">Pomacea canaliculata</name>
    <name type="common">Golden apple snail</name>
    <dbReference type="NCBI Taxonomy" id="400727"/>
    <lineage>
        <taxon>Eukaryota</taxon>
        <taxon>Metazoa</taxon>
        <taxon>Spiralia</taxon>
        <taxon>Lophotrochozoa</taxon>
        <taxon>Mollusca</taxon>
        <taxon>Gastropoda</taxon>
        <taxon>Caenogastropoda</taxon>
        <taxon>Architaenioglossa</taxon>
        <taxon>Ampullarioidea</taxon>
        <taxon>Ampullariidae</taxon>
        <taxon>Pomacea</taxon>
    </lineage>
</organism>
<dbReference type="AlphaFoldDB" id="A0A2T7NDC6"/>